<sequence length="181" mass="20952">METFDNVTAYNNATEPTLTAPVYLSGLILSIAILGIFDNGLVLIVIAKVPEFRRNMTNILVGHQSLIDFITAVLLLLTFQKFYKRNLDGRYHPVIENFFCKVWDTSFIYWSTYKVSTANLLCVTLERYFALVFPLQYRKHVTRRRIYLVCIFPWIIGPMSEAYVFFIFVVSPATGRETVLK</sequence>
<feature type="transmembrane region" description="Helical" evidence="6">
    <location>
        <begin position="59"/>
        <end position="79"/>
    </location>
</feature>
<dbReference type="AlphaFoldDB" id="A0A9Q1BU88"/>
<feature type="transmembrane region" description="Helical" evidence="6">
    <location>
        <begin position="146"/>
        <end position="170"/>
    </location>
</feature>
<dbReference type="OrthoDB" id="5954629at2759"/>
<evidence type="ECO:0000259" key="7">
    <source>
        <dbReference type="PROSITE" id="PS50262"/>
    </source>
</evidence>
<protein>
    <submittedName>
        <fullName evidence="8">Octopamine receptor beta-2R</fullName>
    </submittedName>
</protein>
<organism evidence="8 9">
    <name type="scientific">Holothuria leucospilota</name>
    <name type="common">Black long sea cucumber</name>
    <name type="synonym">Mertensiothuria leucospilota</name>
    <dbReference type="NCBI Taxonomy" id="206669"/>
    <lineage>
        <taxon>Eukaryota</taxon>
        <taxon>Metazoa</taxon>
        <taxon>Echinodermata</taxon>
        <taxon>Eleutherozoa</taxon>
        <taxon>Echinozoa</taxon>
        <taxon>Holothuroidea</taxon>
        <taxon>Aspidochirotacea</taxon>
        <taxon>Aspidochirotida</taxon>
        <taxon>Holothuriidae</taxon>
        <taxon>Holothuria</taxon>
    </lineage>
</organism>
<dbReference type="Proteomes" id="UP001152320">
    <property type="component" value="Chromosome 11"/>
</dbReference>
<dbReference type="Pfam" id="PF00001">
    <property type="entry name" value="7tm_1"/>
    <property type="match status" value="1"/>
</dbReference>
<dbReference type="InterPro" id="IPR000276">
    <property type="entry name" value="GPCR_Rhodpsn"/>
</dbReference>
<dbReference type="EMBL" id="JAIZAY010000011">
    <property type="protein sequence ID" value="KAJ8032872.1"/>
    <property type="molecule type" value="Genomic_DNA"/>
</dbReference>
<evidence type="ECO:0000313" key="9">
    <source>
        <dbReference type="Proteomes" id="UP001152320"/>
    </source>
</evidence>
<dbReference type="GO" id="GO:0004930">
    <property type="term" value="F:G protein-coupled receptor activity"/>
    <property type="evidence" value="ECO:0007669"/>
    <property type="project" value="UniProtKB-KW"/>
</dbReference>
<evidence type="ECO:0000256" key="3">
    <source>
        <dbReference type="ARBA" id="ARBA00022989"/>
    </source>
</evidence>
<keyword evidence="5" id="KW-0807">Transducer</keyword>
<comment type="caution">
    <text evidence="8">The sequence shown here is derived from an EMBL/GenBank/DDBJ whole genome shotgun (WGS) entry which is preliminary data.</text>
</comment>
<proteinExistence type="inferred from homology"/>
<reference evidence="8" key="1">
    <citation type="submission" date="2021-10" db="EMBL/GenBank/DDBJ databases">
        <title>Tropical sea cucumber genome reveals ecological adaptation and Cuvierian tubules defense mechanism.</title>
        <authorList>
            <person name="Chen T."/>
        </authorList>
    </citation>
    <scope>NUCLEOTIDE SEQUENCE</scope>
    <source>
        <strain evidence="8">Nanhai2018</strain>
        <tissue evidence="8">Muscle</tissue>
    </source>
</reference>
<evidence type="ECO:0000256" key="5">
    <source>
        <dbReference type="RuleBase" id="RU000688"/>
    </source>
</evidence>
<feature type="transmembrane region" description="Helical" evidence="6">
    <location>
        <begin position="20"/>
        <end position="47"/>
    </location>
</feature>
<dbReference type="Gene3D" id="1.20.1070.10">
    <property type="entry name" value="Rhodopsin 7-helix transmembrane proteins"/>
    <property type="match status" value="1"/>
</dbReference>
<keyword evidence="2 5" id="KW-0812">Transmembrane</keyword>
<evidence type="ECO:0000313" key="8">
    <source>
        <dbReference type="EMBL" id="KAJ8032872.1"/>
    </source>
</evidence>
<feature type="domain" description="G-protein coupled receptors family 1 profile" evidence="7">
    <location>
        <begin position="38"/>
        <end position="181"/>
    </location>
</feature>
<keyword evidence="9" id="KW-1185">Reference proteome</keyword>
<accession>A0A9Q1BU88</accession>
<keyword evidence="4 6" id="KW-0472">Membrane</keyword>
<keyword evidence="3 6" id="KW-1133">Transmembrane helix</keyword>
<dbReference type="PANTHER" id="PTHR45698">
    <property type="entry name" value="TRACE AMINE-ASSOCIATED RECEPTOR 19N-RELATED"/>
    <property type="match status" value="1"/>
</dbReference>
<dbReference type="PROSITE" id="PS00237">
    <property type="entry name" value="G_PROTEIN_RECEP_F1_1"/>
    <property type="match status" value="1"/>
</dbReference>
<dbReference type="InterPro" id="IPR017452">
    <property type="entry name" value="GPCR_Rhodpsn_7TM"/>
</dbReference>
<dbReference type="GO" id="GO:0016020">
    <property type="term" value="C:membrane"/>
    <property type="evidence" value="ECO:0007669"/>
    <property type="project" value="UniProtKB-SubCell"/>
</dbReference>
<dbReference type="PROSITE" id="PS50262">
    <property type="entry name" value="G_PROTEIN_RECEP_F1_2"/>
    <property type="match status" value="1"/>
</dbReference>
<evidence type="ECO:0000256" key="4">
    <source>
        <dbReference type="ARBA" id="ARBA00023136"/>
    </source>
</evidence>
<name>A0A9Q1BU88_HOLLE</name>
<evidence type="ECO:0000256" key="6">
    <source>
        <dbReference type="SAM" id="Phobius"/>
    </source>
</evidence>
<evidence type="ECO:0000256" key="2">
    <source>
        <dbReference type="ARBA" id="ARBA00022692"/>
    </source>
</evidence>
<dbReference type="CDD" id="cd00637">
    <property type="entry name" value="7tm_classA_rhodopsin-like"/>
    <property type="match status" value="1"/>
</dbReference>
<comment type="subcellular location">
    <subcellularLocation>
        <location evidence="1">Membrane</location>
    </subcellularLocation>
</comment>
<dbReference type="PANTHER" id="PTHR45698:SF1">
    <property type="entry name" value="TRACE AMINE-ASSOCIATED RECEPTOR 13C-LIKE"/>
    <property type="match status" value="1"/>
</dbReference>
<dbReference type="SUPFAM" id="SSF81321">
    <property type="entry name" value="Family A G protein-coupled receptor-like"/>
    <property type="match status" value="1"/>
</dbReference>
<gene>
    <name evidence="8" type="ORF">HOLleu_22943</name>
</gene>
<keyword evidence="5 8" id="KW-0675">Receptor</keyword>
<keyword evidence="5" id="KW-0297">G-protein coupled receptor</keyword>
<comment type="similarity">
    <text evidence="5">Belongs to the G-protein coupled receptor 1 family.</text>
</comment>
<dbReference type="PRINTS" id="PR00237">
    <property type="entry name" value="GPCRRHODOPSN"/>
</dbReference>
<evidence type="ECO:0000256" key="1">
    <source>
        <dbReference type="ARBA" id="ARBA00004370"/>
    </source>
</evidence>